<reference evidence="2" key="1">
    <citation type="submission" date="2018-02" db="EMBL/GenBank/DDBJ databases">
        <authorList>
            <person name="Hausmann B."/>
        </authorList>
    </citation>
    <scope>NUCLEOTIDE SEQUENCE [LARGE SCALE GENOMIC DNA]</scope>
    <source>
        <strain evidence="2">Peat soil MAG SbA1</strain>
    </source>
</reference>
<dbReference type="PANTHER" id="PTHR40254">
    <property type="entry name" value="BLR0577 PROTEIN"/>
    <property type="match status" value="1"/>
</dbReference>
<name>A0A2U3JXX9_9BACT</name>
<dbReference type="AlphaFoldDB" id="A0A2U3JXX9"/>
<evidence type="ECO:0000313" key="2">
    <source>
        <dbReference type="Proteomes" id="UP000238701"/>
    </source>
</evidence>
<sequence length="95" mass="10622">MDRVAHDDSVLLIGSGLTSVDVAIELRARGFEGAIHIFSRRGLLPQRHGAVPFPPFRVDNAPRTVRGLLRMIRLQVRQADAKGSNWREVIDSLRP</sequence>
<organism evidence="1 2">
    <name type="scientific">Candidatus Sulfotelmatobacter kueseliae</name>
    <dbReference type="NCBI Taxonomy" id="2042962"/>
    <lineage>
        <taxon>Bacteria</taxon>
        <taxon>Pseudomonadati</taxon>
        <taxon>Acidobacteriota</taxon>
        <taxon>Terriglobia</taxon>
        <taxon>Terriglobales</taxon>
        <taxon>Candidatus Korobacteraceae</taxon>
        <taxon>Candidatus Sulfotelmatobacter</taxon>
    </lineage>
</organism>
<evidence type="ECO:0000313" key="1">
    <source>
        <dbReference type="EMBL" id="SPF32241.1"/>
    </source>
</evidence>
<dbReference type="Proteomes" id="UP000238701">
    <property type="component" value="Unassembled WGS sequence"/>
</dbReference>
<accession>A0A2U3JXX9</accession>
<dbReference type="InterPro" id="IPR052189">
    <property type="entry name" value="L-asp_N-monooxygenase_NS-form"/>
</dbReference>
<proteinExistence type="predicted"/>
<protein>
    <submittedName>
        <fullName evidence="1">Uncharacterized protein</fullName>
    </submittedName>
</protein>
<dbReference type="EMBL" id="OMOD01000007">
    <property type="protein sequence ID" value="SPF32241.1"/>
    <property type="molecule type" value="Genomic_DNA"/>
</dbReference>
<dbReference type="PANTHER" id="PTHR40254:SF1">
    <property type="entry name" value="BLR0577 PROTEIN"/>
    <property type="match status" value="1"/>
</dbReference>
<dbReference type="InterPro" id="IPR036188">
    <property type="entry name" value="FAD/NAD-bd_sf"/>
</dbReference>
<dbReference type="SUPFAM" id="SSF51905">
    <property type="entry name" value="FAD/NAD(P)-binding domain"/>
    <property type="match status" value="1"/>
</dbReference>
<gene>
    <name evidence="1" type="ORF">SBA1_1040006</name>
</gene>